<dbReference type="EMBL" id="CAQQ02385389">
    <property type="status" value="NOT_ANNOTATED_CDS"/>
    <property type="molecule type" value="Genomic_DNA"/>
</dbReference>
<proteinExistence type="predicted"/>
<reference evidence="2" key="1">
    <citation type="submission" date="2013-02" db="EMBL/GenBank/DDBJ databases">
        <authorList>
            <person name="Hughes D."/>
        </authorList>
    </citation>
    <scope>NUCLEOTIDE SEQUENCE</scope>
    <source>
        <strain>Durham</strain>
        <strain evidence="2">NC isolate 2 -- Noor lab</strain>
    </source>
</reference>
<sequence>MRSPKDQEKRDKNTIACRMSRRLKKLEEVAIEEQYKTFKDQYMANLLETQRIVHYMKELIKLSYPFMSSLPKYVGNITLDT</sequence>
<dbReference type="STRING" id="36166.T1H2I6"/>
<keyword evidence="2" id="KW-1185">Reference proteome</keyword>
<accession>T1H2I6</accession>
<dbReference type="Proteomes" id="UP000015102">
    <property type="component" value="Unassembled WGS sequence"/>
</dbReference>
<evidence type="ECO:0008006" key="3">
    <source>
        <dbReference type="Google" id="ProtNLM"/>
    </source>
</evidence>
<organism evidence="1 2">
    <name type="scientific">Megaselia scalaris</name>
    <name type="common">Humpbacked fly</name>
    <name type="synonym">Phora scalaris</name>
    <dbReference type="NCBI Taxonomy" id="36166"/>
    <lineage>
        <taxon>Eukaryota</taxon>
        <taxon>Metazoa</taxon>
        <taxon>Ecdysozoa</taxon>
        <taxon>Arthropoda</taxon>
        <taxon>Hexapoda</taxon>
        <taxon>Insecta</taxon>
        <taxon>Pterygota</taxon>
        <taxon>Neoptera</taxon>
        <taxon>Endopterygota</taxon>
        <taxon>Diptera</taxon>
        <taxon>Brachycera</taxon>
        <taxon>Muscomorpha</taxon>
        <taxon>Platypezoidea</taxon>
        <taxon>Phoridae</taxon>
        <taxon>Megaseliini</taxon>
        <taxon>Megaselia</taxon>
    </lineage>
</organism>
<evidence type="ECO:0000313" key="1">
    <source>
        <dbReference type="EnsemblMetazoa" id="MESCA010434-PA"/>
    </source>
</evidence>
<dbReference type="Gene3D" id="1.20.5.170">
    <property type="match status" value="1"/>
</dbReference>
<evidence type="ECO:0000313" key="2">
    <source>
        <dbReference type="Proteomes" id="UP000015102"/>
    </source>
</evidence>
<dbReference type="EnsemblMetazoa" id="MESCA010434-RA">
    <property type="protein sequence ID" value="MESCA010434-PA"/>
    <property type="gene ID" value="MESCA010434"/>
</dbReference>
<name>T1H2I6_MEGSC</name>
<protein>
    <recommendedName>
        <fullName evidence="3">BZIP domain-containing protein</fullName>
    </recommendedName>
</protein>
<dbReference type="HOGENOM" id="CLU_2576573_0_0_1"/>
<dbReference type="AlphaFoldDB" id="T1H2I6"/>
<reference evidence="1" key="2">
    <citation type="submission" date="2015-06" db="UniProtKB">
        <authorList>
            <consortium name="EnsemblMetazoa"/>
        </authorList>
    </citation>
    <scope>IDENTIFICATION</scope>
</reference>